<dbReference type="Pfam" id="PF00119">
    <property type="entry name" value="ATP-synt_A"/>
    <property type="match status" value="1"/>
</dbReference>
<evidence type="ECO:0000256" key="4">
    <source>
        <dbReference type="ARBA" id="ARBA00022547"/>
    </source>
</evidence>
<dbReference type="PANTHER" id="PTHR42823:SF3">
    <property type="entry name" value="ATP SYNTHASE SUBUNIT A, CHLOROPLASTIC"/>
    <property type="match status" value="1"/>
</dbReference>
<evidence type="ECO:0000256" key="6">
    <source>
        <dbReference type="ARBA" id="ARBA00022781"/>
    </source>
</evidence>
<keyword evidence="4 11" id="KW-0138">CF(0)</keyword>
<evidence type="ECO:0000256" key="10">
    <source>
        <dbReference type="ARBA" id="ARBA00023310"/>
    </source>
</evidence>
<organism evidence="13 14">
    <name type="scientific">Paenibacillus sedimenti</name>
    <dbReference type="NCBI Taxonomy" id="2770274"/>
    <lineage>
        <taxon>Bacteria</taxon>
        <taxon>Bacillati</taxon>
        <taxon>Bacillota</taxon>
        <taxon>Bacilli</taxon>
        <taxon>Bacillales</taxon>
        <taxon>Paenibacillaceae</taxon>
        <taxon>Paenibacillus</taxon>
    </lineage>
</organism>
<dbReference type="RefSeq" id="WP_188178094.1">
    <property type="nucleotide sequence ID" value="NZ_JACVVD010000018.1"/>
</dbReference>
<keyword evidence="3 11" id="KW-0813">Transport</keyword>
<dbReference type="AlphaFoldDB" id="A0A926KUD9"/>
<dbReference type="SUPFAM" id="SSF81336">
    <property type="entry name" value="F1F0 ATP synthase subunit A"/>
    <property type="match status" value="1"/>
</dbReference>
<evidence type="ECO:0000256" key="12">
    <source>
        <dbReference type="RuleBase" id="RU000483"/>
    </source>
</evidence>
<evidence type="ECO:0000256" key="3">
    <source>
        <dbReference type="ARBA" id="ARBA00022448"/>
    </source>
</evidence>
<reference evidence="13" key="1">
    <citation type="submission" date="2020-09" db="EMBL/GenBank/DDBJ databases">
        <title>Draft Genome Sequence of Paenibacillus sp. WST5.</title>
        <authorList>
            <person name="Bao Z."/>
        </authorList>
    </citation>
    <scope>NUCLEOTIDE SEQUENCE</scope>
    <source>
        <strain evidence="13">WST5</strain>
    </source>
</reference>
<proteinExistence type="inferred from homology"/>
<feature type="transmembrane region" description="Helical" evidence="11">
    <location>
        <begin position="141"/>
        <end position="160"/>
    </location>
</feature>
<feature type="transmembrane region" description="Helical" evidence="11">
    <location>
        <begin position="197"/>
        <end position="219"/>
    </location>
</feature>
<evidence type="ECO:0000256" key="5">
    <source>
        <dbReference type="ARBA" id="ARBA00022692"/>
    </source>
</evidence>
<comment type="function">
    <text evidence="11 12">Key component of the proton channel; it plays a direct role in the translocation of protons across the membrane.</text>
</comment>
<feature type="transmembrane region" description="Helical" evidence="11">
    <location>
        <begin position="225"/>
        <end position="248"/>
    </location>
</feature>
<dbReference type="InterPro" id="IPR000568">
    <property type="entry name" value="ATP_synth_F0_asu"/>
</dbReference>
<dbReference type="GO" id="GO:0042777">
    <property type="term" value="P:proton motive force-driven plasma membrane ATP synthesis"/>
    <property type="evidence" value="ECO:0007669"/>
    <property type="project" value="TreeGrafter"/>
</dbReference>
<evidence type="ECO:0000313" key="13">
    <source>
        <dbReference type="EMBL" id="MBD0384319.1"/>
    </source>
</evidence>
<keyword evidence="7 11" id="KW-1133">Transmembrane helix</keyword>
<evidence type="ECO:0000256" key="7">
    <source>
        <dbReference type="ARBA" id="ARBA00022989"/>
    </source>
</evidence>
<dbReference type="PANTHER" id="PTHR42823">
    <property type="entry name" value="ATP SYNTHASE SUBUNIT A, CHLOROPLASTIC"/>
    <property type="match status" value="1"/>
</dbReference>
<evidence type="ECO:0000256" key="2">
    <source>
        <dbReference type="ARBA" id="ARBA00006810"/>
    </source>
</evidence>
<evidence type="ECO:0000256" key="11">
    <source>
        <dbReference type="HAMAP-Rule" id="MF_01393"/>
    </source>
</evidence>
<name>A0A926KUD9_9BACL</name>
<dbReference type="InterPro" id="IPR045082">
    <property type="entry name" value="ATP_syn_F0_a_bact/chloroplast"/>
</dbReference>
<dbReference type="CDD" id="cd00310">
    <property type="entry name" value="ATP-synt_Fo_a_6"/>
    <property type="match status" value="1"/>
</dbReference>
<dbReference type="HAMAP" id="MF_01393">
    <property type="entry name" value="ATP_synth_a_bact"/>
    <property type="match status" value="1"/>
</dbReference>
<keyword evidence="11" id="KW-1003">Cell membrane</keyword>
<protein>
    <recommendedName>
        <fullName evidence="11 12">ATP synthase subunit a</fullName>
    </recommendedName>
    <alternativeName>
        <fullName evidence="11">ATP synthase F0 sector subunit a</fullName>
    </alternativeName>
    <alternativeName>
        <fullName evidence="11">F-ATPase subunit 6</fullName>
    </alternativeName>
</protein>
<dbReference type="PRINTS" id="PR00123">
    <property type="entry name" value="ATPASEA"/>
</dbReference>
<dbReference type="GO" id="GO:0005886">
    <property type="term" value="C:plasma membrane"/>
    <property type="evidence" value="ECO:0007669"/>
    <property type="project" value="UniProtKB-SubCell"/>
</dbReference>
<feature type="transmembrane region" description="Helical" evidence="11">
    <location>
        <begin position="75"/>
        <end position="98"/>
    </location>
</feature>
<comment type="caution">
    <text evidence="13">The sequence shown here is derived from an EMBL/GenBank/DDBJ whole genome shotgun (WGS) entry which is preliminary data.</text>
</comment>
<keyword evidence="8 11" id="KW-0406">Ion transport</keyword>
<dbReference type="NCBIfam" id="TIGR01131">
    <property type="entry name" value="ATP_synt_6_or_A"/>
    <property type="match status" value="1"/>
</dbReference>
<keyword evidence="5 11" id="KW-0812">Transmembrane</keyword>
<dbReference type="Gene3D" id="1.20.120.220">
    <property type="entry name" value="ATP synthase, F0 complex, subunit A"/>
    <property type="match status" value="1"/>
</dbReference>
<accession>A0A926KUD9</accession>
<dbReference type="GO" id="GO:0045259">
    <property type="term" value="C:proton-transporting ATP synthase complex"/>
    <property type="evidence" value="ECO:0007669"/>
    <property type="project" value="UniProtKB-KW"/>
</dbReference>
<dbReference type="PROSITE" id="PS00449">
    <property type="entry name" value="ATPASE_A"/>
    <property type="match status" value="1"/>
</dbReference>
<gene>
    <name evidence="11 13" type="primary">atpB</name>
    <name evidence="13" type="ORF">ICC18_30160</name>
</gene>
<feature type="transmembrane region" description="Helical" evidence="11">
    <location>
        <begin position="16"/>
        <end position="37"/>
    </location>
</feature>
<keyword evidence="14" id="KW-1185">Reference proteome</keyword>
<dbReference type="InterPro" id="IPR023011">
    <property type="entry name" value="ATP_synth_F0_asu_AS"/>
</dbReference>
<evidence type="ECO:0000256" key="8">
    <source>
        <dbReference type="ARBA" id="ARBA00023065"/>
    </source>
</evidence>
<dbReference type="GO" id="GO:0046933">
    <property type="term" value="F:proton-transporting ATP synthase activity, rotational mechanism"/>
    <property type="evidence" value="ECO:0007669"/>
    <property type="project" value="UniProtKB-UniRule"/>
</dbReference>
<evidence type="ECO:0000256" key="1">
    <source>
        <dbReference type="ARBA" id="ARBA00004141"/>
    </source>
</evidence>
<comment type="similarity">
    <text evidence="2 11 12">Belongs to the ATPase A chain family.</text>
</comment>
<evidence type="ECO:0000313" key="14">
    <source>
        <dbReference type="Proteomes" id="UP000650466"/>
    </source>
</evidence>
<keyword evidence="6 11" id="KW-0375">Hydrogen ion transport</keyword>
<comment type="subcellular location">
    <subcellularLocation>
        <location evidence="11 12">Cell membrane</location>
        <topology evidence="11 12">Multi-pass membrane protein</topology>
    </subcellularLocation>
    <subcellularLocation>
        <location evidence="1">Membrane</location>
        <topology evidence="1">Multi-pass membrane protein</topology>
    </subcellularLocation>
</comment>
<keyword evidence="10 11" id="KW-0066">ATP synthesis</keyword>
<dbReference type="EMBL" id="JACVVD010000018">
    <property type="protein sequence ID" value="MBD0384319.1"/>
    <property type="molecule type" value="Genomic_DNA"/>
</dbReference>
<dbReference type="Proteomes" id="UP000650466">
    <property type="component" value="Unassembled WGS sequence"/>
</dbReference>
<dbReference type="InterPro" id="IPR035908">
    <property type="entry name" value="F0_ATP_A_sf"/>
</dbReference>
<keyword evidence="9 11" id="KW-0472">Membrane</keyword>
<evidence type="ECO:0000256" key="9">
    <source>
        <dbReference type="ARBA" id="ARBA00023136"/>
    </source>
</evidence>
<sequence length="257" mass="28828">MHEFPVLHIGGLNIDLSTFLAIIVTFVIVLVTALVSVRNLSVTNPSKMQNFLEWVVEFVHNLIASTMPLKYAKAYISLGMTLIMFIFVANLLGLPFGIVTEHHHEFKLFGQTVLSEATIHELEAKGKHAEIAWWKSPTADVSVTFGLAVIVFVLTHILGLTRNTKHYLKHYFEPFWFFFPLNVIKEISKPLTLGLRLYANIFAGEVLIATILMAGGFGIPLLIGWQAFSIFVGAIQAFLFTILTMVYISQATVHEEH</sequence>